<evidence type="ECO:0000256" key="1">
    <source>
        <dbReference type="ARBA" id="ARBA00008857"/>
    </source>
</evidence>
<evidence type="ECO:0000259" key="7">
    <source>
        <dbReference type="PROSITE" id="PS51900"/>
    </source>
</evidence>
<dbReference type="EMBL" id="CP002833">
    <property type="protein sequence ID" value="AFI67366.1"/>
    <property type="molecule type" value="Genomic_DNA"/>
</dbReference>
<evidence type="ECO:0000256" key="5">
    <source>
        <dbReference type="PROSITE-ProRule" id="PRU01248"/>
    </source>
</evidence>
<dbReference type="KEGG" id="bpz:BP1026B_I2779"/>
<dbReference type="Pfam" id="PF00589">
    <property type="entry name" value="Phage_integrase"/>
    <property type="match status" value="1"/>
</dbReference>
<dbReference type="PANTHER" id="PTHR30349">
    <property type="entry name" value="PHAGE INTEGRASE-RELATED"/>
    <property type="match status" value="1"/>
</dbReference>
<dbReference type="GO" id="GO:0006310">
    <property type="term" value="P:DNA recombination"/>
    <property type="evidence" value="ECO:0007669"/>
    <property type="project" value="UniProtKB-KW"/>
</dbReference>
<dbReference type="InterPro" id="IPR011010">
    <property type="entry name" value="DNA_brk_join_enz"/>
</dbReference>
<dbReference type="CDD" id="cd01184">
    <property type="entry name" value="INT_C_like_1"/>
    <property type="match status" value="1"/>
</dbReference>
<dbReference type="AlphaFoldDB" id="A0A0H3HN27"/>
<dbReference type="Gene3D" id="1.10.443.10">
    <property type="entry name" value="Intergrase catalytic core"/>
    <property type="match status" value="1"/>
</dbReference>
<accession>A0A0H3HN27</accession>
<evidence type="ECO:0000256" key="3">
    <source>
        <dbReference type="ARBA" id="ARBA00023125"/>
    </source>
</evidence>
<dbReference type="GO" id="GO:0015074">
    <property type="term" value="P:DNA integration"/>
    <property type="evidence" value="ECO:0007669"/>
    <property type="project" value="UniProtKB-KW"/>
</dbReference>
<comment type="similarity">
    <text evidence="1">Belongs to the 'phage' integrase family.</text>
</comment>
<feature type="domain" description="Tyr recombinase" evidence="6">
    <location>
        <begin position="246"/>
        <end position="449"/>
    </location>
</feature>
<name>A0A0H3HN27_BURP2</name>
<dbReference type="PROSITE" id="PS51900">
    <property type="entry name" value="CB"/>
    <property type="match status" value="1"/>
</dbReference>
<dbReference type="GO" id="GO:0003677">
    <property type="term" value="F:DNA binding"/>
    <property type="evidence" value="ECO:0007669"/>
    <property type="project" value="UniProtKB-UniRule"/>
</dbReference>
<feature type="domain" description="Core-binding (CB)" evidence="7">
    <location>
        <begin position="138"/>
        <end position="219"/>
    </location>
</feature>
<reference evidence="8 9" key="1">
    <citation type="journal article" date="2012" name="PLoS ONE">
        <title>Evolution of Burkholderia pseudomallei in recurrent melioidosis.</title>
        <authorList>
            <person name="Hayden H.S."/>
            <person name="Lim R."/>
            <person name="Brittnacher M.J."/>
            <person name="Sims E.H."/>
            <person name="Ramage E.R."/>
            <person name="Fong C."/>
            <person name="Wu Z."/>
            <person name="Crist E."/>
            <person name="Chang J."/>
            <person name="Zhou Y."/>
            <person name="Radey M."/>
            <person name="Rohmer L."/>
            <person name="Haugen E."/>
            <person name="Gillett W."/>
            <person name="Wuthiekanun V."/>
            <person name="Peacock S.J."/>
            <person name="Kaul R."/>
            <person name="Miller S.I."/>
            <person name="Manoil C."/>
            <person name="Jacobs M.A."/>
        </authorList>
    </citation>
    <scope>NUCLEOTIDE SEQUENCE [LARGE SCALE GENOMIC DNA]</scope>
    <source>
        <strain evidence="8 9">1026b</strain>
    </source>
</reference>
<dbReference type="PROSITE" id="PS51898">
    <property type="entry name" value="TYR_RECOMBINASE"/>
    <property type="match status" value="1"/>
</dbReference>
<dbReference type="InterPro" id="IPR044068">
    <property type="entry name" value="CB"/>
</dbReference>
<evidence type="ECO:0000313" key="8">
    <source>
        <dbReference type="EMBL" id="AFI67366.1"/>
    </source>
</evidence>
<sequence length="459" mass="52919">MCHMHKLPRLYQSRHGVYYLRIIRNKVKTRLSLGTKDFRIARLLALRANMELAMSNRDFDLDAIRRLGVEISPTGEVKFTEVKADDLDTISAVLDRLGLREKYAQEAINSVLAHSARASSGSLPVGMPQGERVAPKSKPFSEVVGLYLVEKKLDNVPKTLYDKERIYNEFQGFFGDLDINQYTANEAVSYKNRILAEGKSASIINSRLSFLRSLFEYAIGNNLYFATNPFEKTKVSNKAKLKQQVRSYKELTTEDLQVIFNEVAYRPFMDTPDYHWLPFLALYSGVRQNELASMQFHHIHQHEGVWVFDITAEIAKNKNSIRMVPFHKAILESKFLDYLEQTKATRKNGYEMVFFPDKLPTEGGKNGFGKNVSRRFGDYLDLLKITDDRKTFHSLRSNFINSLTNLNLHPAIIMGLVGHYEQAKLDLSSPHFVNYQKKKPIHVLKEAIDKLEYPIKNWH</sequence>
<evidence type="ECO:0000313" key="9">
    <source>
        <dbReference type="Proteomes" id="UP000010087"/>
    </source>
</evidence>
<evidence type="ECO:0000256" key="2">
    <source>
        <dbReference type="ARBA" id="ARBA00022908"/>
    </source>
</evidence>
<protein>
    <submittedName>
        <fullName evidence="8">Integrase</fullName>
    </submittedName>
</protein>
<keyword evidence="3 5" id="KW-0238">DNA-binding</keyword>
<dbReference type="Proteomes" id="UP000010087">
    <property type="component" value="Chromosome 1"/>
</dbReference>
<dbReference type="PANTHER" id="PTHR30349:SF41">
    <property type="entry name" value="INTEGRASE_RECOMBINASE PROTEIN MJ0367-RELATED"/>
    <property type="match status" value="1"/>
</dbReference>
<dbReference type="SUPFAM" id="SSF56349">
    <property type="entry name" value="DNA breaking-rejoining enzymes"/>
    <property type="match status" value="1"/>
</dbReference>
<organism evidence="8 9">
    <name type="scientific">Burkholderia pseudomallei (strain 1026b)</name>
    <dbReference type="NCBI Taxonomy" id="884204"/>
    <lineage>
        <taxon>Bacteria</taxon>
        <taxon>Pseudomonadati</taxon>
        <taxon>Pseudomonadota</taxon>
        <taxon>Betaproteobacteria</taxon>
        <taxon>Burkholderiales</taxon>
        <taxon>Burkholderiaceae</taxon>
        <taxon>Burkholderia</taxon>
        <taxon>pseudomallei group</taxon>
    </lineage>
</organism>
<evidence type="ECO:0000259" key="6">
    <source>
        <dbReference type="PROSITE" id="PS51898"/>
    </source>
</evidence>
<dbReference type="InterPro" id="IPR010998">
    <property type="entry name" value="Integrase_recombinase_N"/>
</dbReference>
<proteinExistence type="inferred from homology"/>
<keyword evidence="4" id="KW-0233">DNA recombination</keyword>
<dbReference type="InterPro" id="IPR013762">
    <property type="entry name" value="Integrase-like_cat_sf"/>
</dbReference>
<gene>
    <name evidence="8" type="ordered locus">BP1026B_I2779</name>
</gene>
<dbReference type="InterPro" id="IPR050090">
    <property type="entry name" value="Tyrosine_recombinase_XerCD"/>
</dbReference>
<keyword evidence="2" id="KW-0229">DNA integration</keyword>
<evidence type="ECO:0000256" key="4">
    <source>
        <dbReference type="ARBA" id="ARBA00023172"/>
    </source>
</evidence>
<dbReference type="InterPro" id="IPR002104">
    <property type="entry name" value="Integrase_catalytic"/>
</dbReference>
<dbReference type="Gene3D" id="1.10.150.130">
    <property type="match status" value="1"/>
</dbReference>